<keyword evidence="15" id="KW-1185">Reference proteome</keyword>
<dbReference type="Gene3D" id="3.40.50.2300">
    <property type="match status" value="1"/>
</dbReference>
<dbReference type="SUPFAM" id="SSF55785">
    <property type="entry name" value="PYP-like sensor domain (PAS domain)"/>
    <property type="match status" value="1"/>
</dbReference>
<dbReference type="InterPro" id="IPR036097">
    <property type="entry name" value="HisK_dim/P_sf"/>
</dbReference>
<dbReference type="InterPro" id="IPR011006">
    <property type="entry name" value="CheY-like_superfamily"/>
</dbReference>
<protein>
    <recommendedName>
        <fullName evidence="2">histidine kinase</fullName>
        <ecNumber evidence="2">2.7.13.3</ecNumber>
    </recommendedName>
</protein>
<feature type="domain" description="Histidine kinase" evidence="11">
    <location>
        <begin position="390"/>
        <end position="611"/>
    </location>
</feature>
<dbReference type="Gene3D" id="1.10.287.130">
    <property type="match status" value="1"/>
</dbReference>
<keyword evidence="10" id="KW-0472">Membrane</keyword>
<dbReference type="PRINTS" id="PR00344">
    <property type="entry name" value="BCTRLSENSOR"/>
</dbReference>
<dbReference type="InterPro" id="IPR035965">
    <property type="entry name" value="PAS-like_dom_sf"/>
</dbReference>
<dbReference type="NCBIfam" id="TIGR00229">
    <property type="entry name" value="sensory_box"/>
    <property type="match status" value="1"/>
</dbReference>
<organism evidence="14 15">
    <name type="scientific">Leptospira fletcheri</name>
    <dbReference type="NCBI Taxonomy" id="2484981"/>
    <lineage>
        <taxon>Bacteria</taxon>
        <taxon>Pseudomonadati</taxon>
        <taxon>Spirochaetota</taxon>
        <taxon>Spirochaetia</taxon>
        <taxon>Leptospirales</taxon>
        <taxon>Leptospiraceae</taxon>
        <taxon>Leptospira</taxon>
    </lineage>
</organism>
<comment type="catalytic activity">
    <reaction evidence="1">
        <text>ATP + protein L-histidine = ADP + protein N-phospho-L-histidine.</text>
        <dbReference type="EC" id="2.7.13.3"/>
    </reaction>
</comment>
<keyword evidence="5" id="KW-0547">Nucleotide-binding</keyword>
<keyword evidence="10" id="KW-1133">Transmembrane helix</keyword>
<dbReference type="InterPro" id="IPR005467">
    <property type="entry name" value="His_kinase_dom"/>
</dbReference>
<dbReference type="SUPFAM" id="SSF55781">
    <property type="entry name" value="GAF domain-like"/>
    <property type="match status" value="1"/>
</dbReference>
<feature type="transmembrane region" description="Helical" evidence="10">
    <location>
        <begin position="37"/>
        <end position="60"/>
    </location>
</feature>
<dbReference type="Pfam" id="PF13426">
    <property type="entry name" value="PAS_9"/>
    <property type="match status" value="1"/>
</dbReference>
<dbReference type="Pfam" id="PF00512">
    <property type="entry name" value="HisKA"/>
    <property type="match status" value="1"/>
</dbReference>
<dbReference type="SUPFAM" id="SSF55874">
    <property type="entry name" value="ATPase domain of HSP90 chaperone/DNA topoisomerase II/histidine kinase"/>
    <property type="match status" value="1"/>
</dbReference>
<dbReference type="OrthoDB" id="9806821at2"/>
<dbReference type="InterPro" id="IPR003594">
    <property type="entry name" value="HATPase_dom"/>
</dbReference>
<keyword evidence="10" id="KW-0812">Transmembrane</keyword>
<comment type="caution">
    <text evidence="14">The sequence shown here is derived from an EMBL/GenBank/DDBJ whole genome shotgun (WGS) entry which is preliminary data.</text>
</comment>
<evidence type="ECO:0000256" key="3">
    <source>
        <dbReference type="ARBA" id="ARBA00022553"/>
    </source>
</evidence>
<dbReference type="InterPro" id="IPR029016">
    <property type="entry name" value="GAF-like_dom_sf"/>
</dbReference>
<feature type="domain" description="Response regulatory" evidence="12">
    <location>
        <begin position="630"/>
        <end position="746"/>
    </location>
</feature>
<dbReference type="SMART" id="SM00448">
    <property type="entry name" value="REC"/>
    <property type="match status" value="1"/>
</dbReference>
<dbReference type="InterPro" id="IPR003018">
    <property type="entry name" value="GAF"/>
</dbReference>
<dbReference type="PANTHER" id="PTHR43065">
    <property type="entry name" value="SENSOR HISTIDINE KINASE"/>
    <property type="match status" value="1"/>
</dbReference>
<feature type="modified residue" description="4-aspartylphosphate" evidence="9">
    <location>
        <position position="681"/>
    </location>
</feature>
<dbReference type="CDD" id="cd00156">
    <property type="entry name" value="REC"/>
    <property type="match status" value="1"/>
</dbReference>
<proteinExistence type="predicted"/>
<accession>A0A4R9GJZ4</accession>
<dbReference type="CDD" id="cd00130">
    <property type="entry name" value="PAS"/>
    <property type="match status" value="1"/>
</dbReference>
<dbReference type="AlphaFoldDB" id="A0A4R9GJZ4"/>
<dbReference type="Pfam" id="PF00072">
    <property type="entry name" value="Response_reg"/>
    <property type="match status" value="1"/>
</dbReference>
<dbReference type="RefSeq" id="WP_135766351.1">
    <property type="nucleotide sequence ID" value="NZ_RQET01000001.1"/>
</dbReference>
<dbReference type="SMART" id="SM00065">
    <property type="entry name" value="GAF"/>
    <property type="match status" value="1"/>
</dbReference>
<dbReference type="Gene3D" id="3.30.450.20">
    <property type="entry name" value="PAS domain"/>
    <property type="match status" value="1"/>
</dbReference>
<dbReference type="InterPro" id="IPR001789">
    <property type="entry name" value="Sig_transdc_resp-reg_receiver"/>
</dbReference>
<evidence type="ECO:0000313" key="15">
    <source>
        <dbReference type="Proteomes" id="UP000298458"/>
    </source>
</evidence>
<dbReference type="SMART" id="SM00388">
    <property type="entry name" value="HisKA"/>
    <property type="match status" value="1"/>
</dbReference>
<dbReference type="PROSITE" id="PS50110">
    <property type="entry name" value="RESPONSE_REGULATORY"/>
    <property type="match status" value="1"/>
</dbReference>
<evidence type="ECO:0000256" key="2">
    <source>
        <dbReference type="ARBA" id="ARBA00012438"/>
    </source>
</evidence>
<dbReference type="Gene3D" id="3.30.450.40">
    <property type="match status" value="1"/>
</dbReference>
<dbReference type="PROSITE" id="PS50109">
    <property type="entry name" value="HIS_KIN"/>
    <property type="match status" value="1"/>
</dbReference>
<dbReference type="InterPro" id="IPR004358">
    <property type="entry name" value="Sig_transdc_His_kin-like_C"/>
</dbReference>
<evidence type="ECO:0000256" key="4">
    <source>
        <dbReference type="ARBA" id="ARBA00022679"/>
    </source>
</evidence>
<dbReference type="PROSITE" id="PS50112">
    <property type="entry name" value="PAS"/>
    <property type="match status" value="1"/>
</dbReference>
<feature type="transmembrane region" description="Helical" evidence="10">
    <location>
        <begin position="7"/>
        <end position="25"/>
    </location>
</feature>
<evidence type="ECO:0000256" key="1">
    <source>
        <dbReference type="ARBA" id="ARBA00000085"/>
    </source>
</evidence>
<dbReference type="Pfam" id="PF13185">
    <property type="entry name" value="GAF_2"/>
    <property type="match status" value="1"/>
</dbReference>
<keyword evidence="4" id="KW-0808">Transferase</keyword>
<dbReference type="GO" id="GO:0000155">
    <property type="term" value="F:phosphorelay sensor kinase activity"/>
    <property type="evidence" value="ECO:0007669"/>
    <property type="project" value="InterPro"/>
</dbReference>
<dbReference type="InterPro" id="IPR000014">
    <property type="entry name" value="PAS"/>
</dbReference>
<gene>
    <name evidence="14" type="ORF">EHO60_01310</name>
</gene>
<evidence type="ECO:0000259" key="13">
    <source>
        <dbReference type="PROSITE" id="PS50112"/>
    </source>
</evidence>
<dbReference type="Pfam" id="PF02518">
    <property type="entry name" value="HATPase_c"/>
    <property type="match status" value="1"/>
</dbReference>
<feature type="domain" description="PAS" evidence="13">
    <location>
        <begin position="258"/>
        <end position="313"/>
    </location>
</feature>
<evidence type="ECO:0000259" key="11">
    <source>
        <dbReference type="PROSITE" id="PS50109"/>
    </source>
</evidence>
<dbReference type="SUPFAM" id="SSF47384">
    <property type="entry name" value="Homodimeric domain of signal transducing histidine kinase"/>
    <property type="match status" value="1"/>
</dbReference>
<dbReference type="EMBL" id="RQET01000001">
    <property type="protein sequence ID" value="TGK14010.1"/>
    <property type="molecule type" value="Genomic_DNA"/>
</dbReference>
<dbReference type="CDD" id="cd00082">
    <property type="entry name" value="HisKA"/>
    <property type="match status" value="1"/>
</dbReference>
<dbReference type="InterPro" id="IPR036890">
    <property type="entry name" value="HATPase_C_sf"/>
</dbReference>
<dbReference type="GO" id="GO:0005524">
    <property type="term" value="F:ATP binding"/>
    <property type="evidence" value="ECO:0007669"/>
    <property type="project" value="UniProtKB-KW"/>
</dbReference>
<dbReference type="Proteomes" id="UP000298458">
    <property type="component" value="Unassembled WGS sequence"/>
</dbReference>
<keyword evidence="8" id="KW-0902">Two-component regulatory system</keyword>
<dbReference type="PANTHER" id="PTHR43065:SF46">
    <property type="entry name" value="C4-DICARBOXYLATE TRANSPORT SENSOR PROTEIN DCTB"/>
    <property type="match status" value="1"/>
</dbReference>
<evidence type="ECO:0000256" key="9">
    <source>
        <dbReference type="PROSITE-ProRule" id="PRU00169"/>
    </source>
</evidence>
<dbReference type="InterPro" id="IPR003661">
    <property type="entry name" value="HisK_dim/P_dom"/>
</dbReference>
<sequence>MAKFGVRLVLGIISFTICFLFYLHFLDPPFSPKITDILSFGAYTVLFLHLGLWVGLEIGFKENSFFFRTKTFSHPGELRRSLEEKNRAEALLQCLFNGLDASLPLHQLLIKLMETVEQFSPDTFTSVVLLDPLGARTEKVLSPSLPQEYLRSLEKFPIGPKAGSCGTSAYTGKTVIVEDIRTSPLWADYKHLAIKHCLLACWSTPIRSPEGKIIGTFAIYYKTVRAPLERDLRLIFFAAYLVQLSLQYQRSEEGRRKSENKYRDLVENASDGIFIADSEGKLLEVNPSGCRMLGYKREELLKLNLTDLVQAEDLSGMPFRFFDLQDRKMMILERRLVRKDKTLVTVEISAKYLDSGLLQGIVRDVSERTAAERTLRQAQKMESIGLLAGGIAHDFNNLLTMILGTAEVLRTLSSSNPELKRHSERIIEACGRGKGITKQLLLFSSPVSSEMKPTSLPPLLKEVTDMMRFSLPKNISLQTNFSSLDKVILADSGHLHQAVMNLILNARDALPNGGRISVQGGIVDGKTLSLKFPGANETNYVELDIADTGVGIEDDYKDRIFEPFYTTKGKNGTGLGLSIVRGIVTEHSGFISVESEKGKGTKFSLYFPVVHSKSKEENNILEKSNHLDLSALLVDDEELVLEALGELLRLMGAEVQTCKTAEEAILLYKKGPEKFDVVITDLEMPGMGGEALICQLFDLNPQASIIVTSGNIEREKKKSLQLKGVRGFLDKPYKASEINEILGKSRFKKTV</sequence>
<evidence type="ECO:0000259" key="12">
    <source>
        <dbReference type="PROSITE" id="PS50110"/>
    </source>
</evidence>
<evidence type="ECO:0000256" key="7">
    <source>
        <dbReference type="ARBA" id="ARBA00022840"/>
    </source>
</evidence>
<reference evidence="14" key="1">
    <citation type="journal article" date="2019" name="PLoS Negl. Trop. Dis.">
        <title>Revisiting the worldwide diversity of Leptospira species in the environment.</title>
        <authorList>
            <person name="Vincent A.T."/>
            <person name="Schiettekatte O."/>
            <person name="Bourhy P."/>
            <person name="Veyrier F.J."/>
            <person name="Picardeau M."/>
        </authorList>
    </citation>
    <scope>NUCLEOTIDE SEQUENCE [LARGE SCALE GENOMIC DNA]</scope>
    <source>
        <strain evidence="14">SSW15</strain>
    </source>
</reference>
<evidence type="ECO:0000256" key="8">
    <source>
        <dbReference type="ARBA" id="ARBA00023012"/>
    </source>
</evidence>
<evidence type="ECO:0000256" key="5">
    <source>
        <dbReference type="ARBA" id="ARBA00022741"/>
    </source>
</evidence>
<keyword evidence="7" id="KW-0067">ATP-binding</keyword>
<dbReference type="SMART" id="SM00387">
    <property type="entry name" value="HATPase_c"/>
    <property type="match status" value="1"/>
</dbReference>
<evidence type="ECO:0000313" key="14">
    <source>
        <dbReference type="EMBL" id="TGK14010.1"/>
    </source>
</evidence>
<evidence type="ECO:0000256" key="6">
    <source>
        <dbReference type="ARBA" id="ARBA00022777"/>
    </source>
</evidence>
<evidence type="ECO:0000256" key="10">
    <source>
        <dbReference type="SAM" id="Phobius"/>
    </source>
</evidence>
<dbReference type="EC" id="2.7.13.3" evidence="2"/>
<name>A0A4R9GJZ4_9LEPT</name>
<dbReference type="SUPFAM" id="SSF52172">
    <property type="entry name" value="CheY-like"/>
    <property type="match status" value="1"/>
</dbReference>
<dbReference type="SMART" id="SM00091">
    <property type="entry name" value="PAS"/>
    <property type="match status" value="1"/>
</dbReference>
<dbReference type="Gene3D" id="3.30.565.10">
    <property type="entry name" value="Histidine kinase-like ATPase, C-terminal domain"/>
    <property type="match status" value="1"/>
</dbReference>
<keyword evidence="6" id="KW-0418">Kinase</keyword>
<keyword evidence="3 9" id="KW-0597">Phosphoprotein</keyword>